<dbReference type="Proteomes" id="UP000001971">
    <property type="component" value="Chromosome"/>
</dbReference>
<dbReference type="PANTHER" id="PTHR37530:SF1">
    <property type="entry name" value="OUTER MEMBRANE PROTEIN SLP"/>
    <property type="match status" value="1"/>
</dbReference>
<proteinExistence type="predicted"/>
<name>A0A0E1NY64_YERPA</name>
<dbReference type="GeneID" id="49785953"/>
<evidence type="ECO:0000313" key="2">
    <source>
        <dbReference type="Proteomes" id="UP000001971"/>
    </source>
</evidence>
<dbReference type="KEGG" id="ypa:YPA_1456"/>
<dbReference type="PIRSF" id="PIRSF004982">
    <property type="entry name" value="SlP"/>
    <property type="match status" value="1"/>
</dbReference>
<dbReference type="InterPro" id="IPR004658">
    <property type="entry name" value="OMP_Slp"/>
</dbReference>
<dbReference type="RefSeq" id="WP_002211183.1">
    <property type="nucleotide sequence ID" value="NC_008150.1"/>
</dbReference>
<dbReference type="NCBIfam" id="TIGR00752">
    <property type="entry name" value="slp"/>
    <property type="match status" value="1"/>
</dbReference>
<protein>
    <submittedName>
        <fullName evidence="1">Putative lipoprotein</fullName>
    </submittedName>
</protein>
<dbReference type="PATRIC" id="fig|360102.15.peg.28"/>
<dbReference type="HOGENOM" id="CLU_100924_0_0_6"/>
<dbReference type="EMBL" id="CP000308">
    <property type="protein sequence ID" value="ABG13423.1"/>
    <property type="molecule type" value="Genomic_DNA"/>
</dbReference>
<gene>
    <name evidence="1" type="ordered locus">YPA_1456</name>
</gene>
<dbReference type="AlphaFoldDB" id="A0A0E1NY64"/>
<keyword evidence="1" id="KW-0449">Lipoprotein</keyword>
<sequence length="201" mass="21953" precursor="true">MAMNTSMTQSKKFRNHKWMYGWLGLGALLLSGCVTIPPAIQGTTATPLQDLNLIRSAPKLFIGQEARFGGTVVNVKNEPNRTRLEIASVPLDSGARPILGEPSQGRVIAYVDGFLEPVDFRGHLVTVVGPIVGVEAGKIGMTPYNFVVIKATGYKRWHIAQQVIIPPTFGPWGYRPADMWGPGWPGWYNPGPAEIQTIVTD</sequence>
<reference evidence="1 2" key="1">
    <citation type="journal article" date="2006" name="J. Bacteriol.">
        <title>Complete genome sequence of Yersinia pestis strains Antiqua and Nepal516: evidence of gene reduction in an emerging pathogen.</title>
        <authorList>
            <person name="Chain P.S."/>
            <person name="Hu P."/>
            <person name="Malfatti S.A."/>
            <person name="Radnedge L."/>
            <person name="Larimer F."/>
            <person name="Vergez L.M."/>
            <person name="Worsham P."/>
            <person name="Chu M.C."/>
            <person name="Andersen G.L."/>
        </authorList>
    </citation>
    <scope>NUCLEOTIDE SEQUENCE [LARGE SCALE GENOMIC DNA]</scope>
    <source>
        <strain evidence="1 2">Antiqua</strain>
    </source>
</reference>
<dbReference type="GO" id="GO:0019867">
    <property type="term" value="C:outer membrane"/>
    <property type="evidence" value="ECO:0007669"/>
    <property type="project" value="InterPro"/>
</dbReference>
<accession>A0A0E1NY64</accession>
<evidence type="ECO:0000313" key="1">
    <source>
        <dbReference type="EMBL" id="ABG13423.1"/>
    </source>
</evidence>
<dbReference type="PANTHER" id="PTHR37530">
    <property type="entry name" value="OUTER MEMBRANE PROTEIN SLP"/>
    <property type="match status" value="1"/>
</dbReference>
<dbReference type="Pfam" id="PF03843">
    <property type="entry name" value="Slp"/>
    <property type="match status" value="1"/>
</dbReference>
<organism evidence="1 2">
    <name type="scientific">Yersinia pestis bv. Antiqua (strain Antiqua)</name>
    <dbReference type="NCBI Taxonomy" id="360102"/>
    <lineage>
        <taxon>Bacteria</taxon>
        <taxon>Pseudomonadati</taxon>
        <taxon>Pseudomonadota</taxon>
        <taxon>Gammaproteobacteria</taxon>
        <taxon>Enterobacterales</taxon>
        <taxon>Yersiniaceae</taxon>
        <taxon>Yersinia</taxon>
    </lineage>
</organism>
<dbReference type="IntAct" id="A0A0E1NY64">
    <property type="interactions" value="1"/>
</dbReference>